<keyword evidence="8" id="KW-1185">Reference proteome</keyword>
<keyword evidence="1" id="KW-0805">Transcription regulation</keyword>
<keyword evidence="2 5" id="KW-0238">DNA-binding</keyword>
<accession>A0AAD7QSV1</accession>
<feature type="DNA-binding region" description="Fork-head" evidence="5">
    <location>
        <begin position="10"/>
        <end position="114"/>
    </location>
</feature>
<evidence type="ECO:0000256" key="4">
    <source>
        <dbReference type="ARBA" id="ARBA00023242"/>
    </source>
</evidence>
<dbReference type="SUPFAM" id="SSF46785">
    <property type="entry name" value="Winged helix' DNA-binding domain"/>
    <property type="match status" value="1"/>
</dbReference>
<keyword evidence="4 5" id="KW-0539">Nucleus</keyword>
<dbReference type="PANTHER" id="PTHR46789:SF2">
    <property type="entry name" value="FORKHEAD BOX PROTEIN R2"/>
    <property type="match status" value="1"/>
</dbReference>
<organism evidence="7 8">
    <name type="scientific">Lipomyces tetrasporus</name>
    <dbReference type="NCBI Taxonomy" id="54092"/>
    <lineage>
        <taxon>Eukaryota</taxon>
        <taxon>Fungi</taxon>
        <taxon>Dikarya</taxon>
        <taxon>Ascomycota</taxon>
        <taxon>Saccharomycotina</taxon>
        <taxon>Lipomycetes</taxon>
        <taxon>Lipomycetales</taxon>
        <taxon>Lipomycetaceae</taxon>
        <taxon>Lipomyces</taxon>
    </lineage>
</organism>
<dbReference type="GO" id="GO:0003700">
    <property type="term" value="F:DNA-binding transcription factor activity"/>
    <property type="evidence" value="ECO:0007669"/>
    <property type="project" value="InterPro"/>
</dbReference>
<name>A0AAD7QSV1_9ASCO</name>
<evidence type="ECO:0000256" key="2">
    <source>
        <dbReference type="ARBA" id="ARBA00023125"/>
    </source>
</evidence>
<dbReference type="Proteomes" id="UP001217417">
    <property type="component" value="Unassembled WGS sequence"/>
</dbReference>
<evidence type="ECO:0000313" key="8">
    <source>
        <dbReference type="Proteomes" id="UP001217417"/>
    </source>
</evidence>
<dbReference type="InterPro" id="IPR036388">
    <property type="entry name" value="WH-like_DNA-bd_sf"/>
</dbReference>
<dbReference type="InterPro" id="IPR036390">
    <property type="entry name" value="WH_DNA-bd_sf"/>
</dbReference>
<dbReference type="PROSITE" id="PS00658">
    <property type="entry name" value="FORK_HEAD_2"/>
    <property type="match status" value="1"/>
</dbReference>
<feature type="domain" description="Fork-head" evidence="6">
    <location>
        <begin position="10"/>
        <end position="114"/>
    </location>
</feature>
<dbReference type="GO" id="GO:1990837">
    <property type="term" value="F:sequence-specific double-stranded DNA binding"/>
    <property type="evidence" value="ECO:0007669"/>
    <property type="project" value="TreeGrafter"/>
</dbReference>
<evidence type="ECO:0000256" key="3">
    <source>
        <dbReference type="ARBA" id="ARBA00023163"/>
    </source>
</evidence>
<proteinExistence type="predicted"/>
<reference evidence="7" key="1">
    <citation type="submission" date="2023-03" db="EMBL/GenBank/DDBJ databases">
        <title>Near-Complete genome sequence of Lipomyces tetrasporous NRRL Y-64009, an oleaginous yeast capable of growing on lignocellulosic hydrolysates.</title>
        <authorList>
            <consortium name="Lawrence Berkeley National Laboratory"/>
            <person name="Jagtap S.S."/>
            <person name="Liu J.-J."/>
            <person name="Walukiewicz H.E."/>
            <person name="Pangilinan J."/>
            <person name="Lipzen A."/>
            <person name="Ahrendt S."/>
            <person name="Koriabine M."/>
            <person name="Cobaugh K."/>
            <person name="Salamov A."/>
            <person name="Yoshinaga Y."/>
            <person name="Ng V."/>
            <person name="Daum C."/>
            <person name="Grigoriev I.V."/>
            <person name="Slininger P.J."/>
            <person name="Dien B.S."/>
            <person name="Jin Y.-S."/>
            <person name="Rao C.V."/>
        </authorList>
    </citation>
    <scope>NUCLEOTIDE SEQUENCE</scope>
    <source>
        <strain evidence="7">NRRL Y-64009</strain>
    </source>
</reference>
<gene>
    <name evidence="7" type="ORF">POJ06DRAFT_252436</name>
</gene>
<dbReference type="InterPro" id="IPR001766">
    <property type="entry name" value="Fork_head_dom"/>
</dbReference>
<evidence type="ECO:0000313" key="7">
    <source>
        <dbReference type="EMBL" id="KAJ8100356.1"/>
    </source>
</evidence>
<dbReference type="Pfam" id="PF00250">
    <property type="entry name" value="Forkhead"/>
    <property type="match status" value="1"/>
</dbReference>
<dbReference type="AlphaFoldDB" id="A0AAD7QSV1"/>
<keyword evidence="3" id="KW-0804">Transcription</keyword>
<dbReference type="PROSITE" id="PS50039">
    <property type="entry name" value="FORK_HEAD_3"/>
    <property type="match status" value="1"/>
</dbReference>
<dbReference type="InterPro" id="IPR052328">
    <property type="entry name" value="FOX_transcription_regulators"/>
</dbReference>
<dbReference type="GeneID" id="80882694"/>
<evidence type="ECO:0000259" key="6">
    <source>
        <dbReference type="PROSITE" id="PS50039"/>
    </source>
</evidence>
<sequence>MQMPFYGERRPPRPFTHMIALALLSSPSTNYILSIEEIYQFISKRFPCFKMEASIKATKRWKSAVRHNLSFSSSFRKIAADCGPRKALPGGSKRCLWGFSLKSWEKQRLLRGHRGERLNKRK</sequence>
<comment type="caution">
    <text evidence="7">The sequence shown here is derived from an EMBL/GenBank/DDBJ whole genome shotgun (WGS) entry which is preliminary data.</text>
</comment>
<dbReference type="Gene3D" id="1.10.10.10">
    <property type="entry name" value="Winged helix-like DNA-binding domain superfamily/Winged helix DNA-binding domain"/>
    <property type="match status" value="1"/>
</dbReference>
<comment type="subcellular location">
    <subcellularLocation>
        <location evidence="5">Nucleus</location>
    </subcellularLocation>
</comment>
<dbReference type="SMART" id="SM00339">
    <property type="entry name" value="FH"/>
    <property type="match status" value="1"/>
</dbReference>
<dbReference type="GO" id="GO:0005634">
    <property type="term" value="C:nucleus"/>
    <property type="evidence" value="ECO:0007669"/>
    <property type="project" value="UniProtKB-SubCell"/>
</dbReference>
<dbReference type="PANTHER" id="PTHR46789">
    <property type="entry name" value="FORKHEAD BOX PROTEIN R1"/>
    <property type="match status" value="1"/>
</dbReference>
<evidence type="ECO:0000256" key="5">
    <source>
        <dbReference type="PROSITE-ProRule" id="PRU00089"/>
    </source>
</evidence>
<dbReference type="RefSeq" id="XP_056043806.1">
    <property type="nucleotide sequence ID" value="XM_056187528.1"/>
</dbReference>
<dbReference type="EMBL" id="JARPMG010000005">
    <property type="protein sequence ID" value="KAJ8100356.1"/>
    <property type="molecule type" value="Genomic_DNA"/>
</dbReference>
<protein>
    <recommendedName>
        <fullName evidence="6">Fork-head domain-containing protein</fullName>
    </recommendedName>
</protein>
<evidence type="ECO:0000256" key="1">
    <source>
        <dbReference type="ARBA" id="ARBA00023015"/>
    </source>
</evidence>
<dbReference type="InterPro" id="IPR030456">
    <property type="entry name" value="TF_fork_head_CS_2"/>
</dbReference>